<evidence type="ECO:0000256" key="9">
    <source>
        <dbReference type="SAM" id="MobiDB-lite"/>
    </source>
</evidence>
<dbReference type="GO" id="GO:0005524">
    <property type="term" value="F:ATP binding"/>
    <property type="evidence" value="ECO:0007669"/>
    <property type="project" value="UniProtKB-UniRule"/>
</dbReference>
<dbReference type="OrthoDB" id="6108017at2759"/>
<dbReference type="Gene3D" id="1.20.5.190">
    <property type="match status" value="3"/>
</dbReference>
<accession>A0A8S1H3Y2</accession>
<protein>
    <recommendedName>
        <fullName evidence="10">Myosin motor domain-containing protein</fullName>
    </recommendedName>
</protein>
<evidence type="ECO:0000256" key="2">
    <source>
        <dbReference type="ARBA" id="ARBA00022741"/>
    </source>
</evidence>
<evidence type="ECO:0000256" key="4">
    <source>
        <dbReference type="ARBA" id="ARBA00023123"/>
    </source>
</evidence>
<dbReference type="Proteomes" id="UP000835052">
    <property type="component" value="Unassembled WGS sequence"/>
</dbReference>
<dbReference type="GO" id="GO:0005737">
    <property type="term" value="C:cytoplasm"/>
    <property type="evidence" value="ECO:0007669"/>
    <property type="project" value="TreeGrafter"/>
</dbReference>
<feature type="region of interest" description="Disordered" evidence="9">
    <location>
        <begin position="1048"/>
        <end position="1090"/>
    </location>
</feature>
<dbReference type="PANTHER" id="PTHR13140">
    <property type="entry name" value="MYOSIN"/>
    <property type="match status" value="1"/>
</dbReference>
<dbReference type="SMART" id="SM00015">
    <property type="entry name" value="IQ"/>
    <property type="match status" value="6"/>
</dbReference>
<keyword evidence="12" id="KW-1185">Reference proteome</keyword>
<dbReference type="PROSITE" id="PS50096">
    <property type="entry name" value="IQ"/>
    <property type="match status" value="4"/>
</dbReference>
<dbReference type="SUPFAM" id="SSF52540">
    <property type="entry name" value="P-loop containing nucleoside triphosphate hydrolases"/>
    <property type="match status" value="2"/>
</dbReference>
<dbReference type="SMART" id="SM00242">
    <property type="entry name" value="MYSc"/>
    <property type="match status" value="1"/>
</dbReference>
<keyword evidence="5 7" id="KW-0505">Motor protein</keyword>
<dbReference type="Pfam" id="PF00063">
    <property type="entry name" value="Myosin_head"/>
    <property type="match status" value="1"/>
</dbReference>
<dbReference type="Gene3D" id="3.40.850.10">
    <property type="entry name" value="Kinesin motor domain"/>
    <property type="match status" value="2"/>
</dbReference>
<dbReference type="GO" id="GO:0051015">
    <property type="term" value="F:actin filament binding"/>
    <property type="evidence" value="ECO:0007669"/>
    <property type="project" value="TreeGrafter"/>
</dbReference>
<dbReference type="GO" id="GO:0007015">
    <property type="term" value="P:actin filament organization"/>
    <property type="evidence" value="ECO:0007669"/>
    <property type="project" value="TreeGrafter"/>
</dbReference>
<evidence type="ECO:0000256" key="1">
    <source>
        <dbReference type="ARBA" id="ARBA00008314"/>
    </source>
</evidence>
<comment type="caution">
    <text evidence="11">The sequence shown here is derived from an EMBL/GenBank/DDBJ whole genome shotgun (WGS) entry which is preliminary data.</text>
</comment>
<evidence type="ECO:0000256" key="7">
    <source>
        <dbReference type="PROSITE-ProRule" id="PRU00782"/>
    </source>
</evidence>
<evidence type="ECO:0000256" key="5">
    <source>
        <dbReference type="ARBA" id="ARBA00023175"/>
    </source>
</evidence>
<proteinExistence type="inferred from homology"/>
<dbReference type="InterPro" id="IPR000048">
    <property type="entry name" value="IQ_motif_EF-hand-BS"/>
</dbReference>
<feature type="region of interest" description="Actin-binding" evidence="7">
    <location>
        <begin position="599"/>
        <end position="621"/>
    </location>
</feature>
<feature type="coiled-coil region" evidence="8">
    <location>
        <begin position="879"/>
        <end position="1011"/>
    </location>
</feature>
<feature type="region of interest" description="Disordered" evidence="9">
    <location>
        <begin position="1214"/>
        <end position="1242"/>
    </location>
</feature>
<dbReference type="Pfam" id="PF00612">
    <property type="entry name" value="IQ"/>
    <property type="match status" value="4"/>
</dbReference>
<comment type="similarity">
    <text evidence="1 7">Belongs to the TRAFAC class myosin-kinesin ATPase superfamily. Myosin family.</text>
</comment>
<feature type="compositionally biased region" description="Low complexity" evidence="9">
    <location>
        <begin position="1062"/>
        <end position="1073"/>
    </location>
</feature>
<keyword evidence="6 7" id="KW-0009">Actin-binding</keyword>
<dbReference type="CDD" id="cd23767">
    <property type="entry name" value="IQCD"/>
    <property type="match status" value="2"/>
</dbReference>
<feature type="coiled-coil region" evidence="8">
    <location>
        <begin position="1151"/>
        <end position="1206"/>
    </location>
</feature>
<evidence type="ECO:0000313" key="12">
    <source>
        <dbReference type="Proteomes" id="UP000835052"/>
    </source>
</evidence>
<dbReference type="Gene3D" id="6.20.240.20">
    <property type="match status" value="1"/>
</dbReference>
<evidence type="ECO:0000259" key="10">
    <source>
        <dbReference type="PROSITE" id="PS51456"/>
    </source>
</evidence>
<feature type="domain" description="Myosin motor" evidence="10">
    <location>
        <begin position="79"/>
        <end position="720"/>
    </location>
</feature>
<organism evidence="11 12">
    <name type="scientific">Caenorhabditis auriculariae</name>
    <dbReference type="NCBI Taxonomy" id="2777116"/>
    <lineage>
        <taxon>Eukaryota</taxon>
        <taxon>Metazoa</taxon>
        <taxon>Ecdysozoa</taxon>
        <taxon>Nematoda</taxon>
        <taxon>Chromadorea</taxon>
        <taxon>Rhabditida</taxon>
        <taxon>Rhabditina</taxon>
        <taxon>Rhabditomorpha</taxon>
        <taxon>Rhabditoidea</taxon>
        <taxon>Rhabditidae</taxon>
        <taxon>Peloderinae</taxon>
        <taxon>Caenorhabditis</taxon>
    </lineage>
</organism>
<evidence type="ECO:0000313" key="11">
    <source>
        <dbReference type="EMBL" id="CAD6190072.1"/>
    </source>
</evidence>
<dbReference type="GO" id="GO:0016020">
    <property type="term" value="C:membrane"/>
    <property type="evidence" value="ECO:0007669"/>
    <property type="project" value="TreeGrafter"/>
</dbReference>
<dbReference type="PANTHER" id="PTHR13140:SF706">
    <property type="entry name" value="DILUTE CLASS UNCONVENTIONAL MYOSIN, ISOFORM C"/>
    <property type="match status" value="1"/>
</dbReference>
<dbReference type="InterPro" id="IPR001609">
    <property type="entry name" value="Myosin_head_motor_dom-like"/>
</dbReference>
<dbReference type="GO" id="GO:0016459">
    <property type="term" value="C:myosin complex"/>
    <property type="evidence" value="ECO:0007669"/>
    <property type="project" value="UniProtKB-KW"/>
</dbReference>
<dbReference type="PRINTS" id="PR00193">
    <property type="entry name" value="MYOSINHEAVY"/>
</dbReference>
<reference evidence="11" key="1">
    <citation type="submission" date="2020-10" db="EMBL/GenBank/DDBJ databases">
        <authorList>
            <person name="Kikuchi T."/>
        </authorList>
    </citation>
    <scope>NUCLEOTIDE SEQUENCE</scope>
    <source>
        <strain evidence="11">NKZ352</strain>
    </source>
</reference>
<sequence>MDGNVTLGRGHVFPLENYKRGARVWHRHPELVWVEGRLEDDITFESREYTISFEDYPRQTVPLKAIEQLPFLCNPEILVGKDDLTALSYLHEPAVLHNLQNRFVVRQSIYTYCGIVLVAINPYADCSHLYGDEVIQVYRGVGKSVRELDPHIFAVAEEAFYDMAEFGKSQSIIVSGESGAGKTVSAKFVMSLSLLAAIMNHYNFARKRFLMAPGERNYHIFYQLCAARNNPEIKELHLGPCENYHYLSQGGDSRIPGVDDRADFEEMTKALKMLGFEEGQIMDVFRVLAGVLLMGNVHFDDGEACAGISSNSSSEIARLCSSLWQVDENLLRIWLTRREIRAVNEVVTKGLTKDDACRSRDALTKMIYAHLFSWLVDRVNAALEEVDLQKNQSSSRKRLERFIGVLDIYGFETFEINSFEQFCINYANEKLQQQFNQHVFKLEQEEYVREEIEWVRVDFHDNQPAIDLIEGHLGSICLINLLDEQCKLVRGTDKDWLSQISGNPELKRNPQLAFPRVRCDDFIVRHFAADVTYTIDGFVEKNRDTISEQLLEVIFMTKFNFLREVLGPQATAVLEAKKGAANGKRTVKKTVASQFRDSLKDLMTVLCSTRPHYVRCIKPNDGKRSFEFDPKRAIQQLRACGVLETVRISAAGFPSRMLYDEFSKRYRVLYTKERALWRDKPKKFADNACAACLEEGKYALGKTKIFLRTGQVAVLERVRLETLSASALLIQKTWRGYVARKKYENMKRSLQIIQAATRAFLAFRRIKYLQMHRAAIAIQSAVRRHQAEKRFQKIRNTVIAIQSHFRAVRVRRYVEKIRYEKSAIKIQAAFRGWMVRREQIVRCQKIVLVQCCVRRWLAKRRLRELKIEARSVGHLQKLNTGLENKIIELQIKLDAETKKSRGERERLSSTSTELKTLKAEMACLEAERLTLLEAKHRVEVLQLEVERLETECDVKEAQRGEFETRVVELRSRMDTMNAESAKQVELLKEELQALKKENEQVEESKRRLAVELSAETTRRCALETEVTAMREQLMRNVDLFESGAFSRNGSVRAPRADDQGRTSSNLSSLTSTTDFGPLATIPARPSAGSPEAQLDDVALIIRQQNMINEMRQRAEHSQRETARMKAILEASAIVESLDRKTSLRAFEINKMQDLESAYNRMKLDVERMIAEKADGGFEQMNVKCIFDRIIEENERYREESAELRAMLSSHFERQSVSGSMRRSPRPDSGHCSGADSEDGSSADLEEELCIERQCRHLKNLVDSLTQMVTNQSREIEQLRQQRSCESQAQFVSFLFFL</sequence>
<evidence type="ECO:0000256" key="3">
    <source>
        <dbReference type="ARBA" id="ARBA00022840"/>
    </source>
</evidence>
<dbReference type="Gene3D" id="1.20.120.720">
    <property type="entry name" value="Myosin VI head, motor domain, U50 subdomain"/>
    <property type="match status" value="1"/>
</dbReference>
<keyword evidence="3 7" id="KW-0067">ATP-binding</keyword>
<dbReference type="InterPro" id="IPR036961">
    <property type="entry name" value="Kinesin_motor_dom_sf"/>
</dbReference>
<dbReference type="EMBL" id="CAJGYM010000013">
    <property type="protein sequence ID" value="CAD6190072.1"/>
    <property type="molecule type" value="Genomic_DNA"/>
</dbReference>
<keyword evidence="8" id="KW-0175">Coiled coil</keyword>
<name>A0A8S1H3Y2_9PELO</name>
<dbReference type="GO" id="GO:0000146">
    <property type="term" value="F:microfilament motor activity"/>
    <property type="evidence" value="ECO:0007669"/>
    <property type="project" value="TreeGrafter"/>
</dbReference>
<gene>
    <name evidence="11" type="ORF">CAUJ_LOCUS5991</name>
</gene>
<dbReference type="FunFam" id="1.10.10.820:FF:000001">
    <property type="entry name" value="Myosin heavy chain"/>
    <property type="match status" value="1"/>
</dbReference>
<dbReference type="Gene3D" id="1.10.10.820">
    <property type="match status" value="1"/>
</dbReference>
<keyword evidence="4 7" id="KW-0518">Myosin</keyword>
<keyword evidence="2 7" id="KW-0547">Nucleotide-binding</keyword>
<dbReference type="PROSITE" id="PS51456">
    <property type="entry name" value="MYOSIN_MOTOR"/>
    <property type="match status" value="1"/>
</dbReference>
<dbReference type="Gene3D" id="1.20.58.530">
    <property type="match status" value="1"/>
</dbReference>
<evidence type="ECO:0000256" key="6">
    <source>
        <dbReference type="ARBA" id="ARBA00023203"/>
    </source>
</evidence>
<dbReference type="InterPro" id="IPR027417">
    <property type="entry name" value="P-loop_NTPase"/>
</dbReference>
<evidence type="ECO:0000256" key="8">
    <source>
        <dbReference type="SAM" id="Coils"/>
    </source>
</evidence>
<feature type="binding site" evidence="7">
    <location>
        <begin position="176"/>
        <end position="183"/>
    </location>
    <ligand>
        <name>ATP</name>
        <dbReference type="ChEBI" id="CHEBI:30616"/>
    </ligand>
</feature>